<keyword evidence="2 5" id="KW-0812">Transmembrane</keyword>
<dbReference type="PANTHER" id="PTHR43847">
    <property type="entry name" value="BLL3993 PROTEIN"/>
    <property type="match status" value="1"/>
</dbReference>
<dbReference type="InterPro" id="IPR052527">
    <property type="entry name" value="Metal_cation-efflux_comp"/>
</dbReference>
<comment type="subcellular location">
    <subcellularLocation>
        <location evidence="1">Endomembrane system</location>
        <topology evidence="1">Multi-pass membrane protein</topology>
    </subcellularLocation>
</comment>
<evidence type="ECO:0000313" key="7">
    <source>
        <dbReference type="Proteomes" id="UP000265509"/>
    </source>
</evidence>
<name>A0A3L7DXI1_9GAMM</name>
<dbReference type="PANTHER" id="PTHR43847:SF1">
    <property type="entry name" value="BLL3993 PROTEIN"/>
    <property type="match status" value="1"/>
</dbReference>
<protein>
    <submittedName>
        <fullName evidence="6">DUF1295 domain-containing protein</fullName>
    </submittedName>
</protein>
<sequence>MAAVKRIIYPPMWLALGIIAQFVCNEYYPGNRFTSAGGQMAGSLVLLLGLVLLVLAGGLFKRADTDLIPFREVRALVTTGVYRYSRNPMYLGMALVLLGCAVLLGVATAFAVPLVFMVIIQYRFILPEEQLLRDTFPEDFPAYCRRVRRWI</sequence>
<evidence type="ECO:0000256" key="4">
    <source>
        <dbReference type="ARBA" id="ARBA00023136"/>
    </source>
</evidence>
<dbReference type="Proteomes" id="UP000265509">
    <property type="component" value="Unassembled WGS sequence"/>
</dbReference>
<evidence type="ECO:0000256" key="5">
    <source>
        <dbReference type="SAM" id="Phobius"/>
    </source>
</evidence>
<evidence type="ECO:0000256" key="3">
    <source>
        <dbReference type="ARBA" id="ARBA00022989"/>
    </source>
</evidence>
<keyword evidence="4 5" id="KW-0472">Membrane</keyword>
<dbReference type="RefSeq" id="WP_117955534.1">
    <property type="nucleotide sequence ID" value="NZ_QRAN01000014.1"/>
</dbReference>
<dbReference type="InterPro" id="IPR007318">
    <property type="entry name" value="Phopholipid_MeTrfase"/>
</dbReference>
<accession>A0A3L7DXI1</accession>
<feature type="transmembrane region" description="Helical" evidence="5">
    <location>
        <begin position="40"/>
        <end position="60"/>
    </location>
</feature>
<dbReference type="AlphaFoldDB" id="A0A3L7DXI1"/>
<evidence type="ECO:0000256" key="1">
    <source>
        <dbReference type="ARBA" id="ARBA00004127"/>
    </source>
</evidence>
<keyword evidence="7" id="KW-1185">Reference proteome</keyword>
<feature type="transmembrane region" description="Helical" evidence="5">
    <location>
        <begin position="7"/>
        <end position="28"/>
    </location>
</feature>
<dbReference type="OrthoDB" id="9811969at2"/>
<organism evidence="6 7">
    <name type="scientific">Seongchinamella sediminis</name>
    <dbReference type="NCBI Taxonomy" id="2283635"/>
    <lineage>
        <taxon>Bacteria</taxon>
        <taxon>Pseudomonadati</taxon>
        <taxon>Pseudomonadota</taxon>
        <taxon>Gammaproteobacteria</taxon>
        <taxon>Cellvibrionales</taxon>
        <taxon>Halieaceae</taxon>
        <taxon>Seongchinamella</taxon>
    </lineage>
</organism>
<dbReference type="EMBL" id="QRAN01000014">
    <property type="protein sequence ID" value="RLQ21299.1"/>
    <property type="molecule type" value="Genomic_DNA"/>
</dbReference>
<gene>
    <name evidence="6" type="ORF">DWB85_13420</name>
</gene>
<dbReference type="Gene3D" id="1.20.120.1630">
    <property type="match status" value="1"/>
</dbReference>
<feature type="transmembrane region" description="Helical" evidence="5">
    <location>
        <begin position="90"/>
        <end position="120"/>
    </location>
</feature>
<dbReference type="GO" id="GO:0012505">
    <property type="term" value="C:endomembrane system"/>
    <property type="evidence" value="ECO:0007669"/>
    <property type="project" value="UniProtKB-SubCell"/>
</dbReference>
<proteinExistence type="predicted"/>
<reference evidence="6 7" key="1">
    <citation type="submission" date="2018-07" db="EMBL/GenBank/DDBJ databases">
        <title>Halioglobus sp. genome submission.</title>
        <authorList>
            <person name="Ye M.-Q."/>
            <person name="Du Z.-J."/>
        </authorList>
    </citation>
    <scope>NUCLEOTIDE SEQUENCE [LARGE SCALE GENOMIC DNA]</scope>
    <source>
        <strain evidence="6 7">U0301</strain>
    </source>
</reference>
<dbReference type="Pfam" id="PF04191">
    <property type="entry name" value="PEMT"/>
    <property type="match status" value="1"/>
</dbReference>
<keyword evidence="3 5" id="KW-1133">Transmembrane helix</keyword>
<evidence type="ECO:0000256" key="2">
    <source>
        <dbReference type="ARBA" id="ARBA00022692"/>
    </source>
</evidence>
<comment type="caution">
    <text evidence="6">The sequence shown here is derived from an EMBL/GenBank/DDBJ whole genome shotgun (WGS) entry which is preliminary data.</text>
</comment>
<evidence type="ECO:0000313" key="6">
    <source>
        <dbReference type="EMBL" id="RLQ21299.1"/>
    </source>
</evidence>